<keyword evidence="15" id="KW-1185">Reference proteome</keyword>
<sequence>MYKNLMVISLVTLFSILHNSAADVIVRLSGGRNKFEGRLEVLQNGEWGTVCYHPFQTKNKKISDVICRSLRFPWRASEAYCCAPYGIDSGPIWIDQVTCLGNESGLEHCDYNASGMNSCSHHDDFYISCIPDNENSIRLVGGANLYEGRLEVYHNGVWGTVCDDDNDNDTKVSDVVCRSLGISWKTSESYPQAKYGKGAGPIWLDDLNCLGSESSIDECDHRGWGVSNCRHYEDLSIRCIPINDELEVIFFNSSSPVVHEGKDTDFNLLLQSNKSHECLWFHNGYLITNSSSRYRMSSVVNENGTTLHTLHIGNVLQRDQGEWKIKISNDVDSKFRNVTIRVIPRLVLRMTPQYDLSIQQDDVLAIECTVETLDSLTGISNGFLVIQKDELVLPVVNKTYLSSTWNKSSAVEDDSGRYTCWYHGYPDHVHVSVNVTVIKPEQYRCKEEISDGVLWGTTIAEAIRKENCPLNQNGIATRYCKPEGVWGSSNLINCTTEAIVTTSLELDSIIEDGIKDEEKINSTLRVMKNMTTSSREISAGDLISSMDILEKIVDVTNSTGSTVAKEVFYSVVNDVLSSNNSKTWASVGEKADKDASLILKSVDRLSKVVFQNDNITATQFTGSNFELTINEAKIDDLGIRFPDFTSKNVSDIPAEDSTFLELPKQDTNEKMEFNYVAVIYKSIAEIITSDSTQNDIGPEDSSKKKMFVNSQVLSLTTQTDLGLLSPPLNLTFRHIQKILDTFAHSYSKWSERGCKLVENNHRRTVCQCNHLTNFAILMRPYSMEQEDKQSLKTMSLVGVILSIAFTVLTFTIYILTWRFIKSDQSIMMLNLCAAMVIAYAVFISAVERTENEKVCIAITAILHYLFLVTFLTCWD</sequence>
<keyword evidence="5 10" id="KW-1133">Transmembrane helix</keyword>
<evidence type="ECO:0000256" key="10">
    <source>
        <dbReference type="SAM" id="Phobius"/>
    </source>
</evidence>
<keyword evidence="4" id="KW-0677">Repeat</keyword>
<evidence type="ECO:0000313" key="16">
    <source>
        <dbReference type="RefSeq" id="XP_022287805.1"/>
    </source>
</evidence>
<dbReference type="Pfam" id="PF07679">
    <property type="entry name" value="I-set"/>
    <property type="match status" value="1"/>
</dbReference>
<feature type="domain" description="SRCR" evidence="14">
    <location>
        <begin position="26"/>
        <end position="130"/>
    </location>
</feature>
<feature type="domain" description="SRCR" evidence="14">
    <location>
        <begin position="137"/>
        <end position="240"/>
    </location>
</feature>
<feature type="chain" id="PRO_5034136673" evidence="11">
    <location>
        <begin position="23"/>
        <end position="875"/>
    </location>
</feature>
<dbReference type="OrthoDB" id="536948at2759"/>
<dbReference type="SUPFAM" id="SSF56487">
    <property type="entry name" value="SRCR-like"/>
    <property type="match status" value="2"/>
</dbReference>
<dbReference type="Pfam" id="PF01825">
    <property type="entry name" value="GPS"/>
    <property type="match status" value="1"/>
</dbReference>
<dbReference type="FunFam" id="3.10.250.10:FF:000001">
    <property type="entry name" value="Lysyl oxidase 4 isoform X1"/>
    <property type="match status" value="1"/>
</dbReference>
<dbReference type="InterPro" id="IPR013783">
    <property type="entry name" value="Ig-like_fold"/>
</dbReference>
<dbReference type="SMART" id="SM00409">
    <property type="entry name" value="IG"/>
    <property type="match status" value="2"/>
</dbReference>
<dbReference type="SMART" id="SM00202">
    <property type="entry name" value="SR"/>
    <property type="match status" value="2"/>
</dbReference>
<feature type="domain" description="G-protein coupled receptors family 2 profile 1" evidence="13">
    <location>
        <begin position="419"/>
        <end position="498"/>
    </location>
</feature>
<evidence type="ECO:0000259" key="13">
    <source>
        <dbReference type="PROSITE" id="PS50227"/>
    </source>
</evidence>
<dbReference type="InterPro" id="IPR036179">
    <property type="entry name" value="Ig-like_dom_sf"/>
</dbReference>
<dbReference type="Gene3D" id="3.10.250.10">
    <property type="entry name" value="SRCR-like domain"/>
    <property type="match status" value="2"/>
</dbReference>
<keyword evidence="2 10" id="KW-0812">Transmembrane</keyword>
<dbReference type="Gene3D" id="4.10.1240.10">
    <property type="entry name" value="GPCR, family 2, extracellular hormone receptor domain"/>
    <property type="match status" value="1"/>
</dbReference>
<dbReference type="PROSITE" id="PS50221">
    <property type="entry name" value="GAIN_B"/>
    <property type="match status" value="1"/>
</dbReference>
<feature type="domain" description="GAIN-B" evidence="12">
    <location>
        <begin position="648"/>
        <end position="784"/>
    </location>
</feature>
<evidence type="ECO:0000256" key="1">
    <source>
        <dbReference type="ARBA" id="ARBA00004141"/>
    </source>
</evidence>
<evidence type="ECO:0000256" key="6">
    <source>
        <dbReference type="ARBA" id="ARBA00023136"/>
    </source>
</evidence>
<keyword evidence="3 11" id="KW-0732">Signal</keyword>
<dbReference type="InterPro" id="IPR013098">
    <property type="entry name" value="Ig_I-set"/>
</dbReference>
<name>A0A8B8A9H6_CRAVI</name>
<dbReference type="InterPro" id="IPR036772">
    <property type="entry name" value="SRCR-like_dom_sf"/>
</dbReference>
<accession>A0A8B8A9H6</accession>
<dbReference type="Proteomes" id="UP000694844">
    <property type="component" value="Chromosome 1"/>
</dbReference>
<feature type="disulfide bond" evidence="9">
    <location>
        <begin position="209"/>
        <end position="219"/>
    </location>
</feature>
<comment type="caution">
    <text evidence="9">Lacks conserved residue(s) required for the propagation of feature annotation.</text>
</comment>
<feature type="signal peptide" evidence="11">
    <location>
        <begin position="1"/>
        <end position="22"/>
    </location>
</feature>
<feature type="transmembrane region" description="Helical" evidence="10">
    <location>
        <begin position="856"/>
        <end position="874"/>
    </location>
</feature>
<evidence type="ECO:0000256" key="3">
    <source>
        <dbReference type="ARBA" id="ARBA00022729"/>
    </source>
</evidence>
<keyword evidence="7 9" id="KW-1015">Disulfide bond</keyword>
<dbReference type="InterPro" id="IPR008077">
    <property type="entry name" value="GPCR_2_brain_angio_inhib"/>
</dbReference>
<dbReference type="PRINTS" id="PR00258">
    <property type="entry name" value="SPERACTRCPTR"/>
</dbReference>
<evidence type="ECO:0000313" key="15">
    <source>
        <dbReference type="Proteomes" id="UP000694844"/>
    </source>
</evidence>
<gene>
    <name evidence="16" type="primary">LOC111100229</name>
</gene>
<proteinExistence type="predicted"/>
<dbReference type="Pfam" id="PF16489">
    <property type="entry name" value="GAIN"/>
    <property type="match status" value="1"/>
</dbReference>
<dbReference type="Gene3D" id="2.60.220.50">
    <property type="match status" value="1"/>
</dbReference>
<dbReference type="Gene3D" id="1.20.1070.10">
    <property type="entry name" value="Rhodopsin 7-helix transmembrane proteins"/>
    <property type="match status" value="1"/>
</dbReference>
<dbReference type="InterPro" id="IPR000832">
    <property type="entry name" value="GPCR_2_secretin-like"/>
</dbReference>
<evidence type="ECO:0000256" key="8">
    <source>
        <dbReference type="ARBA" id="ARBA00023180"/>
    </source>
</evidence>
<reference evidence="16" key="2">
    <citation type="submission" date="2025-08" db="UniProtKB">
        <authorList>
            <consortium name="RefSeq"/>
        </authorList>
    </citation>
    <scope>IDENTIFICATION</scope>
    <source>
        <tissue evidence="16">Whole sample</tissue>
    </source>
</reference>
<dbReference type="PRINTS" id="PR01694">
    <property type="entry name" value="BAIPRECURSOR"/>
</dbReference>
<dbReference type="SMART" id="SM00303">
    <property type="entry name" value="GPS"/>
    <property type="match status" value="1"/>
</dbReference>
<dbReference type="PANTHER" id="PTHR48071">
    <property type="entry name" value="SRCR DOMAIN-CONTAINING PROTEIN"/>
    <property type="match status" value="1"/>
</dbReference>
<dbReference type="Gene3D" id="2.60.40.10">
    <property type="entry name" value="Immunoglobulins"/>
    <property type="match status" value="1"/>
</dbReference>
<evidence type="ECO:0000256" key="5">
    <source>
        <dbReference type="ARBA" id="ARBA00022989"/>
    </source>
</evidence>
<dbReference type="InterPro" id="IPR003599">
    <property type="entry name" value="Ig_sub"/>
</dbReference>
<dbReference type="InterPro" id="IPR057244">
    <property type="entry name" value="GAIN_B"/>
</dbReference>
<dbReference type="PANTHER" id="PTHR48071:SF27">
    <property type="entry name" value="SCAVENGER RECEPTOR CYSTEINE-RICH TYPE 1 PROTEIN M130-LIKE"/>
    <property type="match status" value="1"/>
</dbReference>
<evidence type="ECO:0000259" key="12">
    <source>
        <dbReference type="PROSITE" id="PS50221"/>
    </source>
</evidence>
<protein>
    <submittedName>
        <fullName evidence="16">Uncharacterized protein LOC111100229 isoform X2</fullName>
    </submittedName>
</protein>
<comment type="subcellular location">
    <subcellularLocation>
        <location evidence="1">Membrane</location>
        <topology evidence="1">Multi-pass membrane protein</topology>
    </subcellularLocation>
</comment>
<dbReference type="InterPro" id="IPR000203">
    <property type="entry name" value="GPS"/>
</dbReference>
<feature type="disulfide bond" evidence="9">
    <location>
        <begin position="99"/>
        <end position="109"/>
    </location>
</feature>
<evidence type="ECO:0000256" key="4">
    <source>
        <dbReference type="ARBA" id="ARBA00022737"/>
    </source>
</evidence>
<evidence type="ECO:0000256" key="11">
    <source>
        <dbReference type="SAM" id="SignalP"/>
    </source>
</evidence>
<dbReference type="GO" id="GO:0016020">
    <property type="term" value="C:membrane"/>
    <property type="evidence" value="ECO:0007669"/>
    <property type="project" value="UniProtKB-SubCell"/>
</dbReference>
<dbReference type="GeneID" id="111100229"/>
<reference evidence="15" key="1">
    <citation type="submission" date="2024-06" db="UniProtKB">
        <authorList>
            <consortium name="RefSeq"/>
        </authorList>
    </citation>
    <scope>NUCLEOTIDE SEQUENCE [LARGE SCALE GENOMIC DNA]</scope>
</reference>
<keyword evidence="8" id="KW-0325">Glycoprotein</keyword>
<feature type="transmembrane region" description="Helical" evidence="10">
    <location>
        <begin position="794"/>
        <end position="815"/>
    </location>
</feature>
<dbReference type="SUPFAM" id="SSF48726">
    <property type="entry name" value="Immunoglobulin"/>
    <property type="match status" value="1"/>
</dbReference>
<dbReference type="InterPro" id="IPR046338">
    <property type="entry name" value="GAIN_dom_sf"/>
</dbReference>
<dbReference type="AlphaFoldDB" id="A0A8B8A9H6"/>
<organism evidence="15 16">
    <name type="scientific">Crassostrea virginica</name>
    <name type="common">Eastern oyster</name>
    <dbReference type="NCBI Taxonomy" id="6565"/>
    <lineage>
        <taxon>Eukaryota</taxon>
        <taxon>Metazoa</taxon>
        <taxon>Spiralia</taxon>
        <taxon>Lophotrochozoa</taxon>
        <taxon>Mollusca</taxon>
        <taxon>Bivalvia</taxon>
        <taxon>Autobranchia</taxon>
        <taxon>Pteriomorphia</taxon>
        <taxon>Ostreida</taxon>
        <taxon>Ostreoidea</taxon>
        <taxon>Ostreidae</taxon>
        <taxon>Crassostrea</taxon>
    </lineage>
</organism>
<dbReference type="PROSITE" id="PS50227">
    <property type="entry name" value="G_PROTEIN_RECEP_F2_3"/>
    <property type="match status" value="1"/>
</dbReference>
<dbReference type="InterPro" id="IPR001190">
    <property type="entry name" value="SRCR"/>
</dbReference>
<feature type="transmembrane region" description="Helical" evidence="10">
    <location>
        <begin position="827"/>
        <end position="844"/>
    </location>
</feature>
<dbReference type="PROSITE" id="PS50287">
    <property type="entry name" value="SRCR_2"/>
    <property type="match status" value="2"/>
</dbReference>
<evidence type="ECO:0000256" key="9">
    <source>
        <dbReference type="PROSITE-ProRule" id="PRU00196"/>
    </source>
</evidence>
<dbReference type="InterPro" id="IPR001879">
    <property type="entry name" value="GPCR_2_extracellular_dom"/>
</dbReference>
<dbReference type="Pfam" id="PF00530">
    <property type="entry name" value="SRCR"/>
    <property type="match status" value="2"/>
</dbReference>
<dbReference type="InterPro" id="IPR032471">
    <property type="entry name" value="AGRL2-4_GAIN_subdom_A"/>
</dbReference>
<evidence type="ECO:0000256" key="2">
    <source>
        <dbReference type="ARBA" id="ARBA00022692"/>
    </source>
</evidence>
<evidence type="ECO:0000256" key="7">
    <source>
        <dbReference type="ARBA" id="ARBA00023157"/>
    </source>
</evidence>
<dbReference type="Pfam" id="PF00002">
    <property type="entry name" value="7tm_2"/>
    <property type="match status" value="1"/>
</dbReference>
<keyword evidence="6 10" id="KW-0472">Membrane</keyword>
<dbReference type="GO" id="GO:0004930">
    <property type="term" value="F:G protein-coupled receptor activity"/>
    <property type="evidence" value="ECO:0007669"/>
    <property type="project" value="InterPro"/>
</dbReference>
<dbReference type="InterPro" id="IPR036445">
    <property type="entry name" value="GPCR_2_extracell_dom_sf"/>
</dbReference>
<dbReference type="FunFam" id="3.10.250.10:FF:000011">
    <property type="entry name" value="Scavenger receptor class A member 5"/>
    <property type="match status" value="1"/>
</dbReference>
<dbReference type="RefSeq" id="XP_022287805.1">
    <property type="nucleotide sequence ID" value="XM_022432097.1"/>
</dbReference>
<evidence type="ECO:0000259" key="14">
    <source>
        <dbReference type="PROSITE" id="PS50287"/>
    </source>
</evidence>